<dbReference type="CDD" id="cd13711">
    <property type="entry name" value="PBP2_Ngo0372_TcyA"/>
    <property type="match status" value="1"/>
</dbReference>
<dbReference type="InterPro" id="IPR018313">
    <property type="entry name" value="SBP_3_CS"/>
</dbReference>
<dbReference type="HOGENOM" id="CLU_019602_18_5_7"/>
<name>A7H128_CAMC5</name>
<organism evidence="7 8">
    <name type="scientific">Campylobacter curvus (strain 525.92)</name>
    <dbReference type="NCBI Taxonomy" id="360105"/>
    <lineage>
        <taxon>Bacteria</taxon>
        <taxon>Pseudomonadati</taxon>
        <taxon>Campylobacterota</taxon>
        <taxon>Epsilonproteobacteria</taxon>
        <taxon>Campylobacterales</taxon>
        <taxon>Campylobacteraceae</taxon>
        <taxon>Campylobacter</taxon>
    </lineage>
</organism>
<evidence type="ECO:0000256" key="3">
    <source>
        <dbReference type="ARBA" id="ARBA00022729"/>
    </source>
</evidence>
<dbReference type="PROSITE" id="PS01039">
    <property type="entry name" value="SBP_BACTERIAL_3"/>
    <property type="match status" value="1"/>
</dbReference>
<keyword evidence="3 5" id="KW-0732">Signal</keyword>
<dbReference type="RefSeq" id="WP_009649752.1">
    <property type="nucleotide sequence ID" value="NC_009715.2"/>
</dbReference>
<proteinExistence type="inferred from homology"/>
<dbReference type="OrthoDB" id="5431130at2"/>
<feature type="signal peptide" evidence="5">
    <location>
        <begin position="1"/>
        <end position="23"/>
    </location>
</feature>
<keyword evidence="8" id="KW-1185">Reference proteome</keyword>
<dbReference type="Proteomes" id="UP000006380">
    <property type="component" value="Chromosome"/>
</dbReference>
<evidence type="ECO:0000313" key="7">
    <source>
        <dbReference type="EMBL" id="ABS50425.1"/>
    </source>
</evidence>
<evidence type="ECO:0000256" key="1">
    <source>
        <dbReference type="ARBA" id="ARBA00004196"/>
    </source>
</evidence>
<evidence type="ECO:0000256" key="5">
    <source>
        <dbReference type="SAM" id="SignalP"/>
    </source>
</evidence>
<dbReference type="AlphaFoldDB" id="A7H128"/>
<protein>
    <submittedName>
        <fullName evidence="7">Amino acid ABC transporter, periplasmic cysteine-binding protein</fullName>
    </submittedName>
</protein>
<dbReference type="STRING" id="360105.CCV52592_2239"/>
<gene>
    <name evidence="7" type="ORF">CCV52592_2239</name>
</gene>
<dbReference type="KEGG" id="ccv:CCV52592_2239"/>
<evidence type="ECO:0000313" key="8">
    <source>
        <dbReference type="Proteomes" id="UP000006380"/>
    </source>
</evidence>
<dbReference type="GO" id="GO:0030313">
    <property type="term" value="C:cell envelope"/>
    <property type="evidence" value="ECO:0007669"/>
    <property type="project" value="UniProtKB-SubCell"/>
</dbReference>
<sequence>MFLQKFAKFLTLASLAICVGAFGESSLEQIKKGGVIRIATEGTYSPYSFHDEKNELVGYDVDVAKAVAAKLGVEVQFVEAPWDAMLAAFNAGKADVVFNQVSITPERKVKYDYSEPYTTAYGALIVRKDNDSIKKFEDLKGKNSAHSATSNWAQVAEKYGANVVTVDGFSKGVELIIARRADATINDTITFFDFVKQKPDAPIKIAATASEPIYSAALFHKGSDTLVKAVNKALQELKAEGKLKEISMKYFGKDVSE</sequence>
<evidence type="ECO:0000259" key="6">
    <source>
        <dbReference type="SMART" id="SM00062"/>
    </source>
</evidence>
<dbReference type="PANTHER" id="PTHR35936:SF34">
    <property type="entry name" value="ABC TRANSPORTER EXTRACELLULAR-BINDING PROTEIN YCKB-RELATED"/>
    <property type="match status" value="1"/>
</dbReference>
<comment type="subcellular location">
    <subcellularLocation>
        <location evidence="1">Cell envelope</location>
    </subcellularLocation>
</comment>
<dbReference type="Pfam" id="PF00497">
    <property type="entry name" value="SBP_bac_3"/>
    <property type="match status" value="1"/>
</dbReference>
<feature type="domain" description="Solute-binding protein family 3/N-terminal" evidence="6">
    <location>
        <begin position="35"/>
        <end position="254"/>
    </location>
</feature>
<evidence type="ECO:0000256" key="2">
    <source>
        <dbReference type="ARBA" id="ARBA00010333"/>
    </source>
</evidence>
<dbReference type="SMART" id="SM00062">
    <property type="entry name" value="PBPb"/>
    <property type="match status" value="1"/>
</dbReference>
<accession>A7H128</accession>
<dbReference type="EMBL" id="CP000767">
    <property type="protein sequence ID" value="ABS50425.1"/>
    <property type="molecule type" value="Genomic_DNA"/>
</dbReference>
<dbReference type="SUPFAM" id="SSF53850">
    <property type="entry name" value="Periplasmic binding protein-like II"/>
    <property type="match status" value="1"/>
</dbReference>
<dbReference type="PANTHER" id="PTHR35936">
    <property type="entry name" value="MEMBRANE-BOUND LYTIC MUREIN TRANSGLYCOSYLASE F"/>
    <property type="match status" value="1"/>
</dbReference>
<feature type="chain" id="PRO_5002706998" evidence="5">
    <location>
        <begin position="24"/>
        <end position="257"/>
    </location>
</feature>
<comment type="similarity">
    <text evidence="2 4">Belongs to the bacterial solute-binding protein 3 family.</text>
</comment>
<reference evidence="7" key="1">
    <citation type="submission" date="2016-07" db="EMBL/GenBank/DDBJ databases">
        <title>Comparative genomics of the Campylobacter concisus group.</title>
        <authorList>
            <person name="Miller W.G."/>
            <person name="Yee E."/>
            <person name="Chapman M.H."/>
            <person name="Huynh S."/>
            <person name="Bono J.L."/>
            <person name="On S.L.W."/>
            <person name="StLeger J."/>
            <person name="Foster G."/>
            <person name="Parker C.T."/>
        </authorList>
    </citation>
    <scope>NUCLEOTIDE SEQUENCE</scope>
    <source>
        <strain evidence="7">525.92</strain>
    </source>
</reference>
<evidence type="ECO:0000256" key="4">
    <source>
        <dbReference type="RuleBase" id="RU003744"/>
    </source>
</evidence>
<dbReference type="Gene3D" id="3.40.190.10">
    <property type="entry name" value="Periplasmic binding protein-like II"/>
    <property type="match status" value="2"/>
</dbReference>
<dbReference type="InterPro" id="IPR001638">
    <property type="entry name" value="Solute-binding_3/MltF_N"/>
</dbReference>